<accession>A0A1T4YUK0</accession>
<dbReference type="Proteomes" id="UP000190774">
    <property type="component" value="Unassembled WGS sequence"/>
</dbReference>
<evidence type="ECO:0000313" key="2">
    <source>
        <dbReference type="Proteomes" id="UP000190774"/>
    </source>
</evidence>
<protein>
    <submittedName>
        <fullName evidence="1">Uncharacterized protein</fullName>
    </submittedName>
</protein>
<evidence type="ECO:0000313" key="1">
    <source>
        <dbReference type="EMBL" id="SKB04905.1"/>
    </source>
</evidence>
<proteinExistence type="predicted"/>
<keyword evidence="2" id="KW-1185">Reference proteome</keyword>
<dbReference type="EMBL" id="FUYE01000017">
    <property type="protein sequence ID" value="SKB04905.1"/>
    <property type="molecule type" value="Genomic_DNA"/>
</dbReference>
<name>A0A1T4YUK0_9BACT</name>
<dbReference type="AlphaFoldDB" id="A0A1T4YUK0"/>
<gene>
    <name evidence="1" type="ORF">SAMN02745166_04144</name>
</gene>
<dbReference type="STRING" id="48467.SAMN02745166_04144"/>
<sequence>MCCLILIEFADGLNFTLVMELHRHPCGFYFSQDFAVFLSEKQRAEAAQHAGEILALDYLRCREGAQAGQAWWQLDWVALHTVPADARYSLGDTEIALSVKTIHGLRHHLVHYADGQVVVKK</sequence>
<organism evidence="1 2">
    <name type="scientific">Prosthecobacter debontii</name>
    <dbReference type="NCBI Taxonomy" id="48467"/>
    <lineage>
        <taxon>Bacteria</taxon>
        <taxon>Pseudomonadati</taxon>
        <taxon>Verrucomicrobiota</taxon>
        <taxon>Verrucomicrobiia</taxon>
        <taxon>Verrucomicrobiales</taxon>
        <taxon>Verrucomicrobiaceae</taxon>
        <taxon>Prosthecobacter</taxon>
    </lineage>
</organism>
<reference evidence="2" key="1">
    <citation type="submission" date="2017-02" db="EMBL/GenBank/DDBJ databases">
        <authorList>
            <person name="Varghese N."/>
            <person name="Submissions S."/>
        </authorList>
    </citation>
    <scope>NUCLEOTIDE SEQUENCE [LARGE SCALE GENOMIC DNA]</scope>
    <source>
        <strain evidence="2">ATCC 700200</strain>
    </source>
</reference>